<dbReference type="GO" id="GO:0046872">
    <property type="term" value="F:metal ion binding"/>
    <property type="evidence" value="ECO:0007669"/>
    <property type="project" value="UniProtKB-KW"/>
</dbReference>
<keyword evidence="10" id="KW-1185">Reference proteome</keyword>
<dbReference type="GO" id="GO:0009289">
    <property type="term" value="C:pilus"/>
    <property type="evidence" value="ECO:0007669"/>
    <property type="project" value="UniProtKB-SubCell"/>
</dbReference>
<name>A0A0B5BFS3_9BACT</name>
<evidence type="ECO:0000256" key="2">
    <source>
        <dbReference type="ARBA" id="ARBA00008387"/>
    </source>
</evidence>
<keyword evidence="7" id="KW-0732">Signal</keyword>
<dbReference type="AlphaFoldDB" id="A0A0B5BFS3"/>
<keyword evidence="3" id="KW-1029">Fimbrium biogenesis</keyword>
<evidence type="ECO:0000259" key="8">
    <source>
        <dbReference type="Pfam" id="PF05567"/>
    </source>
</evidence>
<gene>
    <name evidence="9" type="ORF">GPICK_05505</name>
</gene>
<comment type="similarity">
    <text evidence="2">Belongs to the PilY1 family.</text>
</comment>
<evidence type="ECO:0000256" key="5">
    <source>
        <dbReference type="ARBA" id="ARBA00022837"/>
    </source>
</evidence>
<dbReference type="HOGENOM" id="CLU_265899_0_0_7"/>
<evidence type="ECO:0000313" key="9">
    <source>
        <dbReference type="EMBL" id="AJE02896.1"/>
    </source>
</evidence>
<keyword evidence="4" id="KW-0479">Metal-binding</keyword>
<feature type="domain" description="PilY1 beta-propeller" evidence="8">
    <location>
        <begin position="593"/>
        <end position="774"/>
    </location>
</feature>
<keyword evidence="6" id="KW-0281">Fimbrium</keyword>
<comment type="subcellular location">
    <subcellularLocation>
        <location evidence="1">Fimbrium</location>
    </subcellularLocation>
</comment>
<dbReference type="InterPro" id="IPR008707">
    <property type="entry name" value="B-propeller_PilY1"/>
</dbReference>
<sequence length="1139" mass="120191">MKRLILVGMTVWFFAFAGTGRAAQDLYLGDNAIYSGDTVKIRPNVLFIIDNSAGMIQTGQTVPYHPEYTYSGTYVANTVYVRTAATGGTINYNSYISPLSSVTCAAASSNLQSTGAYYGTLKKDGTCNAAQAGNYYTGNLLNYMNQTPAAWSASTAYLLDNVIAPVNANGNTYKCTVAGTSGATEPNWSTAGNTVIDGTVTWSLIPPTGDIITMVKNTVGQVAGAVRESVNIGLMVFGNNNHGGQILAPVSGVATGDTTGAANFSAFTTALNGITLLNGNLQPVNETLWDAGLYYKGQNSSTAKISSDKAPYPSPIQYACQQSYVIVLTTGNSDSNSQTKLLISDLNNDGTAGLVDDAAIYIYNDDHSSTLPGVQAVKTDVIQLLTSTVPRLQAAAALGHGSYFNVRTANELTAALLELMSNIVTQTDTSFVAPVVPVSPENRTYSGTRVYMGFFKPITQQNWHGNLKKYGITNNILTDKNGNAATDSTGAFLSTATSFWTATADGGSVEAGGAGGALLTRIATRNIYTYLGSNASLIDASNAFTTGNAALTAAMLNVGTVADRSNAINYVYGQDAYDENGNGNTTENRSWIMGDILHSRPVVVNYASYVFSAGNESNCSVNKTMIYVGSNDGMLHAFKDCDGSEAWAFVPPDVLGHLKDMPGPAHNYYVDSTPAIYLYDANGNGTIDTGDKVVLMIGQRRGGGNDSAATTGNYYALDVSDPASPKWMWRISNATTGFSELGETWGEPKLVRMKIGTASKIVAFVGAGYDNGNEDSRYGATQTFSGTGTVTATDIGSGVVTSTGSASALNPKGRGIFAIEVATLNSGVPDFTNSGTKIWQMTNAENVAMIYSFPGEITSLDMDNDGFTDRLYAGDTGGNIWRFDVGDSNTANWTGRKIFSSNPGSDGLSDNGRKIFYKPSAVIETGYTMLFFGTGDREHPLNRGVVDRIYSIKDQGQTSAKTESDLVDVTTDLLQSATATSASISGILSSLSASTNYGWYIKLNQNPGEKVLAPPVVFNKAAYFTTYAPNVGVVSDPCNPGNLGTARIYALNYQTGEAVLNYDTSNDGTTTNARANGGSGQVLMRSDRVKTLGTGIPSGIVILITSSGEQRALIGVGGVIANETPKKGGSVVPLYWRRK</sequence>
<evidence type="ECO:0000256" key="4">
    <source>
        <dbReference type="ARBA" id="ARBA00022723"/>
    </source>
</evidence>
<organism evidence="9 10">
    <name type="scientific">Geobacter pickeringii</name>
    <dbReference type="NCBI Taxonomy" id="345632"/>
    <lineage>
        <taxon>Bacteria</taxon>
        <taxon>Pseudomonadati</taxon>
        <taxon>Thermodesulfobacteriota</taxon>
        <taxon>Desulfuromonadia</taxon>
        <taxon>Geobacterales</taxon>
        <taxon>Geobacteraceae</taxon>
        <taxon>Geobacter</taxon>
    </lineage>
</organism>
<dbReference type="InterPro" id="IPR011047">
    <property type="entry name" value="Quinoprotein_ADH-like_sf"/>
</dbReference>
<evidence type="ECO:0000256" key="3">
    <source>
        <dbReference type="ARBA" id="ARBA00022558"/>
    </source>
</evidence>
<proteinExistence type="inferred from homology"/>
<protein>
    <recommendedName>
        <fullName evidence="8">PilY1 beta-propeller domain-containing protein</fullName>
    </recommendedName>
</protein>
<keyword evidence="5" id="KW-0106">Calcium</keyword>
<dbReference type="Proteomes" id="UP000057609">
    <property type="component" value="Chromosome"/>
</dbReference>
<feature type="signal peptide" evidence="7">
    <location>
        <begin position="1"/>
        <end position="17"/>
    </location>
</feature>
<evidence type="ECO:0000256" key="7">
    <source>
        <dbReference type="SAM" id="SignalP"/>
    </source>
</evidence>
<evidence type="ECO:0000256" key="6">
    <source>
        <dbReference type="ARBA" id="ARBA00023263"/>
    </source>
</evidence>
<dbReference type="Pfam" id="PF05567">
    <property type="entry name" value="T4P_PilY1"/>
    <property type="match status" value="1"/>
</dbReference>
<evidence type="ECO:0000256" key="1">
    <source>
        <dbReference type="ARBA" id="ARBA00004561"/>
    </source>
</evidence>
<accession>A0A0B5BFS3</accession>
<dbReference type="SUPFAM" id="SSF50998">
    <property type="entry name" value="Quinoprotein alcohol dehydrogenase-like"/>
    <property type="match status" value="1"/>
</dbReference>
<dbReference type="STRING" id="345632.GPICK_05505"/>
<dbReference type="RefSeq" id="WP_039741179.1">
    <property type="nucleotide sequence ID" value="NZ_CP009788.1"/>
</dbReference>
<reference evidence="9 10" key="1">
    <citation type="journal article" date="2015" name="Genome Announc.">
        <title>Complete Genome of Geobacter pickeringii G13T, a Metal-Reducing Isolate from Sedimentary Kaolin Deposits.</title>
        <authorList>
            <person name="Badalamenti J.P."/>
            <person name="Bond D.R."/>
        </authorList>
    </citation>
    <scope>NUCLEOTIDE SEQUENCE [LARGE SCALE GENOMIC DNA]</scope>
    <source>
        <strain evidence="9 10">G13</strain>
    </source>
</reference>
<evidence type="ECO:0000313" key="10">
    <source>
        <dbReference type="Proteomes" id="UP000057609"/>
    </source>
</evidence>
<dbReference type="KEGG" id="gpi:GPICK_05505"/>
<feature type="chain" id="PRO_5002113688" description="PilY1 beta-propeller domain-containing protein" evidence="7">
    <location>
        <begin position="18"/>
        <end position="1139"/>
    </location>
</feature>
<dbReference type="EMBL" id="CP009788">
    <property type="protein sequence ID" value="AJE02896.1"/>
    <property type="molecule type" value="Genomic_DNA"/>
</dbReference>
<dbReference type="OrthoDB" id="7156875at2"/>